<dbReference type="InterPro" id="IPR032880">
    <property type="entry name" value="CSC1/OSCA1-like_N"/>
</dbReference>
<sequence length="720" mass="82340">ILQILIVIFIITRQLARSRQRRHRQHNQSDNTSDATDDSWLQFIYGDRNSDTTAGETTGGHSCAPQAYHSHLLNDSTLIFPPIGSPVRSSPINRSTATTDIYSIEEITSDETTRTEAIEIQFNRGSHQNLVDLDKEKPTNGVSHGVESSSGQTSSDSSGIQGVISRSSESLRKSANWFLDFIRIKDDQILLTKGRDAYQYLVFQRYIIYFLALLSFVCIVIVLPVNIHGSNVDSNGTPFGKTTIGNLSVEKSHLFWIHAVLAAIIMPMGVFAMNHFSKVIKSDEEHITRRTLLIRRIPKFKNTKEILINYFQQSFPDCPITGIQVIYDFNELQALELEYQNVVNAKDYCQRHNSASKNMTIKPYCMGQLGCCCCCCCQTVDGYEYYSERQEQINGDIKKELVNSFASPTGSVFITFQTEKQCMEIYKYLKERQNTCLCCQCLISAVDWVTSVFHQKPVDSLELSRWQVSYAPYPDDINWKDLTVDYKWIWLRKFFIYLFLFVIFFFLSTPAILLKWTELVADQQAIRDGLNKISSTLSDFLSPLSLMLMTIVLPIIVITACEYLPFKTISALNHAVMWKVYIFLLMMVIILPSTGFVSTNAFLEVILSTNETKRFRWECLFPVDNGAFFVNYALQAAFLGNTVEVLRLPELFLYLFYYLLTRSSAEYKNARKQVVFDFPFGVSYPRFLLIFAMTVTYSIACPLIAPSGKSYNEVIEEFVC</sequence>
<accession>A0A7R9MGY5</accession>
<keyword evidence="14" id="KW-1185">Reference proteome</keyword>
<feature type="transmembrane region" description="Helical" evidence="8">
    <location>
        <begin position="255"/>
        <end position="273"/>
    </location>
</feature>
<dbReference type="PANTHER" id="PTHR13018:SF5">
    <property type="entry name" value="RE44586P"/>
    <property type="match status" value="1"/>
</dbReference>
<feature type="non-terminal residue" evidence="13">
    <location>
        <position position="1"/>
    </location>
</feature>
<keyword evidence="4 8" id="KW-0812">Transmembrane</keyword>
<proteinExistence type="inferred from homology"/>
<evidence type="ECO:0000256" key="8">
    <source>
        <dbReference type="SAM" id="Phobius"/>
    </source>
</evidence>
<evidence type="ECO:0000256" key="2">
    <source>
        <dbReference type="ARBA" id="ARBA00007779"/>
    </source>
</evidence>
<evidence type="ECO:0000313" key="14">
    <source>
        <dbReference type="Proteomes" id="UP000728032"/>
    </source>
</evidence>
<evidence type="ECO:0000256" key="9">
    <source>
        <dbReference type="SAM" id="SignalP"/>
    </source>
</evidence>
<evidence type="ECO:0008006" key="15">
    <source>
        <dbReference type="Google" id="ProtNLM"/>
    </source>
</evidence>
<protein>
    <recommendedName>
        <fullName evidence="15">CSC1-like protein 2</fullName>
    </recommendedName>
</protein>
<organism evidence="13">
    <name type="scientific">Oppiella nova</name>
    <dbReference type="NCBI Taxonomy" id="334625"/>
    <lineage>
        <taxon>Eukaryota</taxon>
        <taxon>Metazoa</taxon>
        <taxon>Ecdysozoa</taxon>
        <taxon>Arthropoda</taxon>
        <taxon>Chelicerata</taxon>
        <taxon>Arachnida</taxon>
        <taxon>Acari</taxon>
        <taxon>Acariformes</taxon>
        <taxon>Sarcoptiformes</taxon>
        <taxon>Oribatida</taxon>
        <taxon>Brachypylina</taxon>
        <taxon>Oppioidea</taxon>
        <taxon>Oppiidae</taxon>
        <taxon>Oppiella</taxon>
    </lineage>
</organism>
<dbReference type="Pfam" id="PF14703">
    <property type="entry name" value="PHM7_cyt"/>
    <property type="match status" value="1"/>
</dbReference>
<dbReference type="AlphaFoldDB" id="A0A7R9MGY5"/>
<evidence type="ECO:0000259" key="11">
    <source>
        <dbReference type="Pfam" id="PF13967"/>
    </source>
</evidence>
<evidence type="ECO:0000256" key="6">
    <source>
        <dbReference type="ARBA" id="ARBA00023136"/>
    </source>
</evidence>
<feature type="domain" description="CSC1/OSCA1-like cytosolic" evidence="12">
    <location>
        <begin position="290"/>
        <end position="480"/>
    </location>
</feature>
<feature type="transmembrane region" description="Helical" evidence="8">
    <location>
        <begin position="544"/>
        <end position="564"/>
    </location>
</feature>
<comment type="similarity">
    <text evidence="2">Belongs to the CSC1 (TC 1.A.17) family.</text>
</comment>
<dbReference type="Pfam" id="PF13967">
    <property type="entry name" value="RSN1_TM"/>
    <property type="match status" value="1"/>
</dbReference>
<feature type="chain" id="PRO_5036403641" description="CSC1-like protein 2" evidence="9">
    <location>
        <begin position="19"/>
        <end position="720"/>
    </location>
</feature>
<feature type="transmembrane region" description="Helical" evidence="8">
    <location>
        <begin position="687"/>
        <end position="705"/>
    </location>
</feature>
<feature type="region of interest" description="Disordered" evidence="7">
    <location>
        <begin position="133"/>
        <end position="161"/>
    </location>
</feature>
<dbReference type="InterPro" id="IPR003864">
    <property type="entry name" value="CSC1/OSCA1-like_7TM"/>
</dbReference>
<evidence type="ECO:0000256" key="5">
    <source>
        <dbReference type="ARBA" id="ARBA00022989"/>
    </source>
</evidence>
<keyword evidence="5 8" id="KW-1133">Transmembrane helix</keyword>
<reference evidence="13" key="1">
    <citation type="submission" date="2020-11" db="EMBL/GenBank/DDBJ databases">
        <authorList>
            <person name="Tran Van P."/>
        </authorList>
    </citation>
    <scope>NUCLEOTIDE SEQUENCE</scope>
</reference>
<evidence type="ECO:0000256" key="1">
    <source>
        <dbReference type="ARBA" id="ARBA00004141"/>
    </source>
</evidence>
<evidence type="ECO:0000256" key="3">
    <source>
        <dbReference type="ARBA" id="ARBA00022448"/>
    </source>
</evidence>
<keyword evidence="9" id="KW-0732">Signal</keyword>
<evidence type="ECO:0000313" key="13">
    <source>
        <dbReference type="EMBL" id="CAD7660058.1"/>
    </source>
</evidence>
<dbReference type="EMBL" id="CAJPVJ010019096">
    <property type="protein sequence ID" value="CAG2177196.1"/>
    <property type="molecule type" value="Genomic_DNA"/>
</dbReference>
<feature type="transmembrane region" description="Helical" evidence="8">
    <location>
        <begin position="576"/>
        <end position="597"/>
    </location>
</feature>
<keyword evidence="3" id="KW-0813">Transport</keyword>
<dbReference type="InterPro" id="IPR027815">
    <property type="entry name" value="CSC1/OSCA1-like_cyt"/>
</dbReference>
<dbReference type="Pfam" id="PF02714">
    <property type="entry name" value="RSN1_7TM"/>
    <property type="match status" value="1"/>
</dbReference>
<dbReference type="EMBL" id="OC933921">
    <property type="protein sequence ID" value="CAD7660058.1"/>
    <property type="molecule type" value="Genomic_DNA"/>
</dbReference>
<dbReference type="OrthoDB" id="6437480at2759"/>
<feature type="compositionally biased region" description="Low complexity" evidence="7">
    <location>
        <begin position="143"/>
        <end position="159"/>
    </location>
</feature>
<keyword evidence="6 8" id="KW-0472">Membrane</keyword>
<feature type="transmembrane region" description="Helical" evidence="8">
    <location>
        <begin position="206"/>
        <end position="227"/>
    </location>
</feature>
<name>A0A7R9MGY5_9ACAR</name>
<dbReference type="InterPro" id="IPR045122">
    <property type="entry name" value="Csc1-like"/>
</dbReference>
<evidence type="ECO:0000259" key="10">
    <source>
        <dbReference type="Pfam" id="PF02714"/>
    </source>
</evidence>
<comment type="subcellular location">
    <subcellularLocation>
        <location evidence="1">Membrane</location>
        <topology evidence="1">Multi-pass membrane protein</topology>
    </subcellularLocation>
</comment>
<dbReference type="Proteomes" id="UP000728032">
    <property type="component" value="Unassembled WGS sequence"/>
</dbReference>
<feature type="domain" description="CSC1/OSCA1-like 7TM region" evidence="10">
    <location>
        <begin position="492"/>
        <end position="708"/>
    </location>
</feature>
<feature type="transmembrane region" description="Helical" evidence="8">
    <location>
        <begin position="494"/>
        <end position="514"/>
    </location>
</feature>
<evidence type="ECO:0000259" key="12">
    <source>
        <dbReference type="Pfam" id="PF14703"/>
    </source>
</evidence>
<feature type="signal peptide" evidence="9">
    <location>
        <begin position="1"/>
        <end position="18"/>
    </location>
</feature>
<dbReference type="PANTHER" id="PTHR13018">
    <property type="entry name" value="PROBABLE MEMBRANE PROTEIN DUF221-RELATED"/>
    <property type="match status" value="1"/>
</dbReference>
<dbReference type="GO" id="GO:0005227">
    <property type="term" value="F:calcium-activated cation channel activity"/>
    <property type="evidence" value="ECO:0007669"/>
    <property type="project" value="InterPro"/>
</dbReference>
<dbReference type="GO" id="GO:0005886">
    <property type="term" value="C:plasma membrane"/>
    <property type="evidence" value="ECO:0007669"/>
    <property type="project" value="TreeGrafter"/>
</dbReference>
<gene>
    <name evidence="13" type="ORF">ONB1V03_LOCUS16629</name>
</gene>
<evidence type="ECO:0000256" key="7">
    <source>
        <dbReference type="SAM" id="MobiDB-lite"/>
    </source>
</evidence>
<feature type="domain" description="CSC1/OSCA1-like N-terminal transmembrane" evidence="11">
    <location>
        <begin position="169"/>
        <end position="267"/>
    </location>
</feature>
<evidence type="ECO:0000256" key="4">
    <source>
        <dbReference type="ARBA" id="ARBA00022692"/>
    </source>
</evidence>